<evidence type="ECO:0000256" key="2">
    <source>
        <dbReference type="ARBA" id="ARBA00022614"/>
    </source>
</evidence>
<keyword evidence="12" id="KW-1185">Reference proteome</keyword>
<dbReference type="Gene3D" id="1.10.10.10">
    <property type="entry name" value="Winged helix-like DNA-binding domain superfamily/Winged helix DNA-binding domain"/>
    <property type="match status" value="1"/>
</dbReference>
<dbReference type="PRINTS" id="PR00364">
    <property type="entry name" value="DISEASERSIST"/>
</dbReference>
<dbReference type="PANTHER" id="PTHR23155">
    <property type="entry name" value="DISEASE RESISTANCE PROTEIN RP"/>
    <property type="match status" value="1"/>
</dbReference>
<feature type="domain" description="NB-ARC" evidence="7">
    <location>
        <begin position="190"/>
        <end position="312"/>
    </location>
</feature>
<dbReference type="FunFam" id="1.10.10.10:FF:000322">
    <property type="entry name" value="Probable disease resistance protein At1g63360"/>
    <property type="match status" value="1"/>
</dbReference>
<dbReference type="GO" id="GO:0002758">
    <property type="term" value="P:innate immune response-activating signaling pathway"/>
    <property type="evidence" value="ECO:0007669"/>
    <property type="project" value="UniProtKB-ARBA"/>
</dbReference>
<proteinExistence type="inferred from homology"/>
<evidence type="ECO:0000256" key="5">
    <source>
        <dbReference type="ARBA" id="ARBA00022821"/>
    </source>
</evidence>
<evidence type="ECO:0000256" key="4">
    <source>
        <dbReference type="ARBA" id="ARBA00022741"/>
    </source>
</evidence>
<dbReference type="InterPro" id="IPR044974">
    <property type="entry name" value="Disease_R_plants"/>
</dbReference>
<dbReference type="GO" id="GO:0043531">
    <property type="term" value="F:ADP binding"/>
    <property type="evidence" value="ECO:0007669"/>
    <property type="project" value="InterPro"/>
</dbReference>
<sequence length="908" mass="103398">MDAFLVSAGTGALKTVTAKLAALLGDEFNHMKDVRKEIEFLSRELDWMHASLEGMSKEEDPSDQDKIWMTDVREMSYVIEDSLDDFMICLDDNKSALPDGIINKCRKLLNKIKAHQRISKSIQDYKTQIEEVGCRNWRYRRNGVMSTRDANEMVDSRALVIFKEASELVGIDEPKNELISLLTGDESSSQHQVKVVCILGFGGLGKTTLAKQVYESLRDKFDCQAFVTVSRNPNMMNVLRTILSDISGQEYAGDVQHLIEKVSKFLQDKRYLIVVDDLWDSKSWEIISRIITTTRINEVAESCRSSHCGHIYTLRPLNAMNSKRLFLKRIFGSEEGCPSHLMKVSDDILKKCDGLPLAIISIAGLLAGKAQTFDDWNKVQRSFGYALERQSDVNKMIQILSLSYFDLPSHLRSCLLYLSIFPEDYKIGKERLVLRWIAEGFIHEEHGFTQYELGERCFNELINRSLIQPADSYLWGPVISCRVHVTIIEFIVSKAMEENFVTLFGVPNTTVYPRRNIRRLSLQDRNEVGDALVGLQENMIYYHARAVSVFPAGSLGSLPSLQRFRHVHHHLSDLGRLFALRYLGLCGTWIHELPEDIGQLQYLQTLDVRSTHIKELPSGVARLARLVNLFCSYHVHLPDGFGNLRELQRLKEISLWIQSPSFAQELRRLRNLRMLDVHIDDLTKDLVSSLCTIGMGSLDCLIIRTNQASINLVMEPWTPTPLNLKLLAIRMIHVPRVPRWVGSLDNLQDLSLEVVELGAVDVGLLGRLNVLVRLDLMVWTEVADRSSSTQEAERVRISSTHGFTSLRMLRVGSWDCGFGLLFEAGAMPKLQELRLMFHRDKTRSLTHGEFDFGIQHLPCLTIVRCGITYLELEEAHSVEDYEPKDPARHALEIAVGSNPNQPKLYYGF</sequence>
<dbReference type="InterPro" id="IPR002182">
    <property type="entry name" value="NB-ARC"/>
</dbReference>
<evidence type="ECO:0000256" key="3">
    <source>
        <dbReference type="ARBA" id="ARBA00022737"/>
    </source>
</evidence>
<evidence type="ECO:0000313" key="11">
    <source>
        <dbReference type="EMBL" id="WVZ96312.1"/>
    </source>
</evidence>
<dbReference type="InterPro" id="IPR055414">
    <property type="entry name" value="LRR_R13L4/SHOC2-like"/>
</dbReference>
<keyword evidence="3" id="KW-0677">Repeat</keyword>
<dbReference type="CDD" id="cd14798">
    <property type="entry name" value="RX-CC_like"/>
    <property type="match status" value="1"/>
</dbReference>
<keyword evidence="6" id="KW-0175">Coiled coil</keyword>
<dbReference type="Pfam" id="PF00931">
    <property type="entry name" value="NB-ARC"/>
    <property type="match status" value="1"/>
</dbReference>
<dbReference type="Pfam" id="PF23598">
    <property type="entry name" value="LRR_14"/>
    <property type="match status" value="1"/>
</dbReference>
<feature type="domain" description="Disease resistance N-terminal" evidence="8">
    <location>
        <begin position="12"/>
        <end position="95"/>
    </location>
</feature>
<dbReference type="Proteomes" id="UP001341281">
    <property type="component" value="Chromosome 10"/>
</dbReference>
<dbReference type="GO" id="GO:0009626">
    <property type="term" value="P:plant-type hypersensitive response"/>
    <property type="evidence" value="ECO:0007669"/>
    <property type="project" value="UniProtKB-ARBA"/>
</dbReference>
<dbReference type="SUPFAM" id="SSF52540">
    <property type="entry name" value="P-loop containing nucleoside triphosphate hydrolases"/>
    <property type="match status" value="1"/>
</dbReference>
<evidence type="ECO:0000313" key="12">
    <source>
        <dbReference type="Proteomes" id="UP001341281"/>
    </source>
</evidence>
<evidence type="ECO:0000259" key="10">
    <source>
        <dbReference type="Pfam" id="PF23598"/>
    </source>
</evidence>
<gene>
    <name evidence="11" type="ORF">U9M48_041967</name>
</gene>
<dbReference type="InterPro" id="IPR027417">
    <property type="entry name" value="P-loop_NTPase"/>
</dbReference>
<evidence type="ECO:0000259" key="9">
    <source>
        <dbReference type="Pfam" id="PF23559"/>
    </source>
</evidence>
<organism evidence="11 12">
    <name type="scientific">Paspalum notatum var. saurae</name>
    <dbReference type="NCBI Taxonomy" id="547442"/>
    <lineage>
        <taxon>Eukaryota</taxon>
        <taxon>Viridiplantae</taxon>
        <taxon>Streptophyta</taxon>
        <taxon>Embryophyta</taxon>
        <taxon>Tracheophyta</taxon>
        <taxon>Spermatophyta</taxon>
        <taxon>Magnoliopsida</taxon>
        <taxon>Liliopsida</taxon>
        <taxon>Poales</taxon>
        <taxon>Poaceae</taxon>
        <taxon>PACMAD clade</taxon>
        <taxon>Panicoideae</taxon>
        <taxon>Andropogonodae</taxon>
        <taxon>Paspaleae</taxon>
        <taxon>Paspalinae</taxon>
        <taxon>Paspalum</taxon>
    </lineage>
</organism>
<dbReference type="Gene3D" id="1.20.5.4130">
    <property type="match status" value="1"/>
</dbReference>
<dbReference type="SUPFAM" id="SSF52058">
    <property type="entry name" value="L domain-like"/>
    <property type="match status" value="1"/>
</dbReference>
<dbReference type="InterPro" id="IPR032675">
    <property type="entry name" value="LRR_dom_sf"/>
</dbReference>
<dbReference type="InterPro" id="IPR042197">
    <property type="entry name" value="Apaf_helical"/>
</dbReference>
<dbReference type="Pfam" id="PF18052">
    <property type="entry name" value="Rx_N"/>
    <property type="match status" value="1"/>
</dbReference>
<dbReference type="Gene3D" id="3.80.10.10">
    <property type="entry name" value="Ribonuclease Inhibitor"/>
    <property type="match status" value="1"/>
</dbReference>
<keyword evidence="4" id="KW-0547">Nucleotide-binding</keyword>
<keyword evidence="5" id="KW-0611">Plant defense</keyword>
<dbReference type="InterPro" id="IPR058922">
    <property type="entry name" value="WHD_DRP"/>
</dbReference>
<dbReference type="InterPro" id="IPR036388">
    <property type="entry name" value="WH-like_DNA-bd_sf"/>
</dbReference>
<name>A0AAQ3XH49_PASNO</name>
<evidence type="ECO:0000256" key="1">
    <source>
        <dbReference type="ARBA" id="ARBA00008894"/>
    </source>
</evidence>
<dbReference type="AlphaFoldDB" id="A0AAQ3XH49"/>
<evidence type="ECO:0000259" key="7">
    <source>
        <dbReference type="Pfam" id="PF00931"/>
    </source>
</evidence>
<dbReference type="GO" id="GO:0042742">
    <property type="term" value="P:defense response to bacterium"/>
    <property type="evidence" value="ECO:0007669"/>
    <property type="project" value="UniProtKB-ARBA"/>
</dbReference>
<comment type="similarity">
    <text evidence="1">Belongs to the disease resistance NB-LRR family.</text>
</comment>
<dbReference type="Gene3D" id="3.40.50.300">
    <property type="entry name" value="P-loop containing nucleotide triphosphate hydrolases"/>
    <property type="match status" value="1"/>
</dbReference>
<feature type="domain" description="Disease resistance protein winged helix" evidence="9">
    <location>
        <begin position="420"/>
        <end position="491"/>
    </location>
</feature>
<dbReference type="Gene3D" id="1.10.8.430">
    <property type="entry name" value="Helical domain of apoptotic protease-activating factors"/>
    <property type="match status" value="1"/>
</dbReference>
<dbReference type="InterPro" id="IPR041118">
    <property type="entry name" value="Rx_N"/>
</dbReference>
<feature type="domain" description="Disease resistance R13L4/SHOC-2-like LRR" evidence="10">
    <location>
        <begin position="566"/>
        <end position="904"/>
    </location>
</feature>
<evidence type="ECO:0000259" key="8">
    <source>
        <dbReference type="Pfam" id="PF18052"/>
    </source>
</evidence>
<reference evidence="11 12" key="1">
    <citation type="submission" date="2024-02" db="EMBL/GenBank/DDBJ databases">
        <title>High-quality chromosome-scale genome assembly of Pensacola bahiagrass (Paspalum notatum Flugge var. saurae).</title>
        <authorList>
            <person name="Vega J.M."/>
            <person name="Podio M."/>
            <person name="Orjuela J."/>
            <person name="Siena L.A."/>
            <person name="Pessino S.C."/>
            <person name="Combes M.C."/>
            <person name="Mariac C."/>
            <person name="Albertini E."/>
            <person name="Pupilli F."/>
            <person name="Ortiz J.P.A."/>
            <person name="Leblanc O."/>
        </authorList>
    </citation>
    <scope>NUCLEOTIDE SEQUENCE [LARGE SCALE GENOMIC DNA]</scope>
    <source>
        <strain evidence="11">R1</strain>
        <tissue evidence="11">Leaf</tissue>
    </source>
</reference>
<dbReference type="InterPro" id="IPR038005">
    <property type="entry name" value="RX-like_CC"/>
</dbReference>
<dbReference type="EMBL" id="CP144754">
    <property type="protein sequence ID" value="WVZ96312.1"/>
    <property type="molecule type" value="Genomic_DNA"/>
</dbReference>
<evidence type="ECO:0000256" key="6">
    <source>
        <dbReference type="ARBA" id="ARBA00023054"/>
    </source>
</evidence>
<protein>
    <submittedName>
        <fullName evidence="11">Uncharacterized protein</fullName>
    </submittedName>
</protein>
<dbReference type="Pfam" id="PF23559">
    <property type="entry name" value="WHD_DRP"/>
    <property type="match status" value="1"/>
</dbReference>
<accession>A0AAQ3XH49</accession>
<keyword evidence="2" id="KW-0433">Leucine-rich repeat</keyword>
<dbReference type="PANTHER" id="PTHR23155:SF1107">
    <property type="entry name" value="OS08G0373000 PROTEIN"/>
    <property type="match status" value="1"/>
</dbReference>